<reference evidence="2" key="1">
    <citation type="submission" date="2016-10" db="EMBL/GenBank/DDBJ databases">
        <authorList>
            <person name="de Groot N.N."/>
        </authorList>
    </citation>
    <scope>NUCLEOTIDE SEQUENCE [LARGE SCALE GENOMIC DNA]</scope>
    <source>
        <strain evidence="2">CDM_6</strain>
    </source>
</reference>
<evidence type="ECO:0000313" key="1">
    <source>
        <dbReference type="EMBL" id="SDD62150.1"/>
    </source>
</evidence>
<gene>
    <name evidence="2" type="ORF">SAMN04488694_1427</name>
    <name evidence="1" type="ORF">SAMN05192552_10356</name>
</gene>
<dbReference type="AlphaFoldDB" id="A0A1G6W878"/>
<evidence type="ECO:0000313" key="3">
    <source>
        <dbReference type="Proteomes" id="UP000199320"/>
    </source>
</evidence>
<dbReference type="EMBL" id="FMZP01000035">
    <property type="protein sequence ID" value="SDD62150.1"/>
    <property type="molecule type" value="Genomic_DNA"/>
</dbReference>
<keyword evidence="3" id="KW-1185">Reference proteome</keyword>
<dbReference type="Proteomes" id="UP000199320">
    <property type="component" value="Unassembled WGS sequence"/>
</dbReference>
<accession>A0A1G6W878</accession>
<reference evidence="3 4" key="2">
    <citation type="submission" date="2016-10" db="EMBL/GenBank/DDBJ databases">
        <authorList>
            <person name="Varghese N."/>
            <person name="Submissions S."/>
        </authorList>
    </citation>
    <scope>NUCLEOTIDE SEQUENCE [LARGE SCALE GENOMIC DNA]</scope>
    <source>
        <strain evidence="1 4">CDM_1</strain>
        <strain evidence="3">CDM_6</strain>
    </source>
</reference>
<evidence type="ECO:0000313" key="4">
    <source>
        <dbReference type="Proteomes" id="UP000324021"/>
    </source>
</evidence>
<organism evidence="1 4">
    <name type="scientific">Natrinema hispanicum</name>
    <dbReference type="NCBI Taxonomy" id="392421"/>
    <lineage>
        <taxon>Archaea</taxon>
        <taxon>Methanobacteriati</taxon>
        <taxon>Methanobacteriota</taxon>
        <taxon>Stenosarchaea group</taxon>
        <taxon>Halobacteria</taxon>
        <taxon>Halobacteriales</taxon>
        <taxon>Natrialbaceae</taxon>
        <taxon>Natrinema</taxon>
    </lineage>
</organism>
<protein>
    <submittedName>
        <fullName evidence="1">Uncharacterized protein</fullName>
    </submittedName>
</protein>
<dbReference type="Proteomes" id="UP000324021">
    <property type="component" value="Unassembled WGS sequence"/>
</dbReference>
<sequence>MEHIGCSKVNYQDAEIISDNIYFLRDPLECRQVGITTVHYELDWNGQQRNGQQHGHAADEQEEVSALTNGTATLCADESHLLTKTISDL</sequence>
<dbReference type="EMBL" id="FOIC01000042">
    <property type="protein sequence ID" value="SEU09335.1"/>
    <property type="molecule type" value="Genomic_DNA"/>
</dbReference>
<name>A0A1G6W878_9EURY</name>
<evidence type="ECO:0000313" key="2">
    <source>
        <dbReference type="EMBL" id="SEU09335.1"/>
    </source>
</evidence>
<proteinExistence type="predicted"/>